<proteinExistence type="predicted"/>
<reference evidence="1 2" key="1">
    <citation type="journal article" date="2023" name="ACS Omega">
        <title>Identification of the Neoaspergillic Acid Biosynthesis Gene Cluster by Establishing an In Vitro CRISPR-Ribonucleoprotein Genetic System in Aspergillus melleus.</title>
        <authorList>
            <person name="Yuan B."/>
            <person name="Grau M.F."/>
            <person name="Murata R.M."/>
            <person name="Torok T."/>
            <person name="Venkateswaran K."/>
            <person name="Stajich J.E."/>
            <person name="Wang C.C.C."/>
        </authorList>
    </citation>
    <scope>NUCLEOTIDE SEQUENCE [LARGE SCALE GENOMIC DNA]</scope>
    <source>
        <strain evidence="1 2">IMV 1140</strain>
    </source>
</reference>
<dbReference type="EMBL" id="JAOPJF010000108">
    <property type="protein sequence ID" value="KAK1139418.1"/>
    <property type="molecule type" value="Genomic_DNA"/>
</dbReference>
<comment type="caution">
    <text evidence="1">The sequence shown here is derived from an EMBL/GenBank/DDBJ whole genome shotgun (WGS) entry which is preliminary data.</text>
</comment>
<evidence type="ECO:0000313" key="1">
    <source>
        <dbReference type="EMBL" id="KAK1139418.1"/>
    </source>
</evidence>
<evidence type="ECO:0000313" key="2">
    <source>
        <dbReference type="Proteomes" id="UP001177260"/>
    </source>
</evidence>
<organism evidence="1 2">
    <name type="scientific">Aspergillus melleus</name>
    <dbReference type="NCBI Taxonomy" id="138277"/>
    <lineage>
        <taxon>Eukaryota</taxon>
        <taxon>Fungi</taxon>
        <taxon>Dikarya</taxon>
        <taxon>Ascomycota</taxon>
        <taxon>Pezizomycotina</taxon>
        <taxon>Eurotiomycetes</taxon>
        <taxon>Eurotiomycetidae</taxon>
        <taxon>Eurotiales</taxon>
        <taxon>Aspergillaceae</taxon>
        <taxon>Aspergillus</taxon>
        <taxon>Aspergillus subgen. Circumdati</taxon>
    </lineage>
</organism>
<accession>A0ACC3AP78</accession>
<sequence>MSAGHASQQSENRGAAIAITVLAVAFVALRFVARYIRGTSYGTDDYILVLALLFAFAVLGINLAMVQHGLGLHKDDLPPQNLETLSKLLICMECVYCTTVGIIKLSILAMYRRIFIDKVTRAATLVLGAVTISWVIAIIFVSIFQCTPIAKTWDPALPGHCINLKGSFIGNAVPNIMTDIAILSLPARQVWRLHASLTHRLAVIGIFLLGSFVVFASIYRFVTLFRFQPSDMSWTLSETNAWCVIEVGSGIISACLPTLRPLLKLVSDRFNTSHASRSRSQGRTGNSTFESRPPRSGRRYWPEESTTHLACKSGDELPLSSILATRAFSVHSTHSPNG</sequence>
<keyword evidence="2" id="KW-1185">Reference proteome</keyword>
<protein>
    <submittedName>
        <fullName evidence="1">Uncharacterized protein</fullName>
    </submittedName>
</protein>
<gene>
    <name evidence="1" type="ORF">N8T08_000781</name>
</gene>
<name>A0ACC3AP78_9EURO</name>
<dbReference type="Proteomes" id="UP001177260">
    <property type="component" value="Unassembled WGS sequence"/>
</dbReference>